<evidence type="ECO:0000256" key="6">
    <source>
        <dbReference type="ARBA" id="ARBA00022833"/>
    </source>
</evidence>
<evidence type="ECO:0000256" key="4">
    <source>
        <dbReference type="ARBA" id="ARBA00022490"/>
    </source>
</evidence>
<gene>
    <name evidence="11" type="primary">RvY_00564-1</name>
    <name evidence="11" type="synonym">RvY_00564.1</name>
    <name evidence="11" type="ORF">RvY_00564</name>
</gene>
<evidence type="ECO:0000256" key="1">
    <source>
        <dbReference type="ARBA" id="ARBA00004496"/>
    </source>
</evidence>
<evidence type="ECO:0000313" key="12">
    <source>
        <dbReference type="Proteomes" id="UP000186922"/>
    </source>
</evidence>
<dbReference type="SMART" id="SM01402">
    <property type="entry name" value="Ribosomal_S27"/>
    <property type="match status" value="1"/>
</dbReference>
<reference evidence="11 12" key="1">
    <citation type="journal article" date="2016" name="Nat. Commun.">
        <title>Extremotolerant tardigrade genome and improved radiotolerance of human cultured cells by tardigrade-unique protein.</title>
        <authorList>
            <person name="Hashimoto T."/>
            <person name="Horikawa D.D."/>
            <person name="Saito Y."/>
            <person name="Kuwahara H."/>
            <person name="Kozuka-Hata H."/>
            <person name="Shin-I T."/>
            <person name="Minakuchi Y."/>
            <person name="Ohishi K."/>
            <person name="Motoyama A."/>
            <person name="Aizu T."/>
            <person name="Enomoto A."/>
            <person name="Kondo K."/>
            <person name="Tanaka S."/>
            <person name="Hara Y."/>
            <person name="Koshikawa S."/>
            <person name="Sagara H."/>
            <person name="Miura T."/>
            <person name="Yokobori S."/>
            <person name="Miyagawa K."/>
            <person name="Suzuki Y."/>
            <person name="Kubo T."/>
            <person name="Oyama M."/>
            <person name="Kohara Y."/>
            <person name="Fujiyama A."/>
            <person name="Arakawa K."/>
            <person name="Katayama T."/>
            <person name="Toyoda A."/>
            <person name="Kunieda T."/>
        </authorList>
    </citation>
    <scope>NUCLEOTIDE SEQUENCE [LARGE SCALE GENOMIC DNA]</scope>
    <source>
        <strain evidence="11 12">YOKOZUNA-1</strain>
    </source>
</reference>
<dbReference type="SMART" id="SM00213">
    <property type="entry name" value="UBQ"/>
    <property type="match status" value="1"/>
</dbReference>
<comment type="caution">
    <text evidence="11">The sequence shown here is derived from an EMBL/GenBank/DDBJ whole genome shotgun (WGS) entry which is preliminary data.</text>
</comment>
<feature type="domain" description="Ubiquitin-like" evidence="10">
    <location>
        <begin position="1"/>
        <end position="76"/>
    </location>
</feature>
<dbReference type="EMBL" id="BDGG01000001">
    <property type="protein sequence ID" value="GAU87763.1"/>
    <property type="molecule type" value="Genomic_DNA"/>
</dbReference>
<evidence type="ECO:0000313" key="11">
    <source>
        <dbReference type="EMBL" id="GAU87763.1"/>
    </source>
</evidence>
<evidence type="ECO:0000256" key="3">
    <source>
        <dbReference type="ARBA" id="ARBA00009891"/>
    </source>
</evidence>
<dbReference type="SUPFAM" id="SSF57829">
    <property type="entry name" value="Zn-binding ribosomal proteins"/>
    <property type="match status" value="1"/>
</dbReference>
<dbReference type="STRING" id="947166.A0A1D1UN41"/>
<dbReference type="SUPFAM" id="SSF54236">
    <property type="entry name" value="Ubiquitin-like"/>
    <property type="match status" value="1"/>
</dbReference>
<dbReference type="FunFam" id="3.10.20.90:FF:000008">
    <property type="entry name" value="Ubiquitin-40S ribosomal protein S27a"/>
    <property type="match status" value="1"/>
</dbReference>
<dbReference type="Gene3D" id="3.10.20.90">
    <property type="entry name" value="Phosphatidylinositol 3-kinase Catalytic Subunit, Chain A, domain 1"/>
    <property type="match status" value="1"/>
</dbReference>
<keyword evidence="4" id="KW-0963">Cytoplasm</keyword>
<dbReference type="GO" id="GO:0005737">
    <property type="term" value="C:cytoplasm"/>
    <property type="evidence" value="ECO:0007669"/>
    <property type="project" value="UniProtKB-SubCell"/>
</dbReference>
<comment type="similarity">
    <text evidence="2">In the N-terminal section; belongs to the ubiquitin family.</text>
</comment>
<keyword evidence="7" id="KW-0689">Ribosomal protein</keyword>
<evidence type="ECO:0000256" key="7">
    <source>
        <dbReference type="ARBA" id="ARBA00022980"/>
    </source>
</evidence>
<accession>A0A1D1UN41</accession>
<evidence type="ECO:0000256" key="8">
    <source>
        <dbReference type="ARBA" id="ARBA00023274"/>
    </source>
</evidence>
<evidence type="ECO:0000256" key="9">
    <source>
        <dbReference type="ARBA" id="ARBA00035296"/>
    </source>
</evidence>
<dbReference type="GO" id="GO:0005840">
    <property type="term" value="C:ribosome"/>
    <property type="evidence" value="ECO:0007669"/>
    <property type="project" value="UniProtKB-KW"/>
</dbReference>
<dbReference type="PROSITE" id="PS00299">
    <property type="entry name" value="UBIQUITIN_1"/>
    <property type="match status" value="1"/>
</dbReference>
<dbReference type="InterPro" id="IPR038582">
    <property type="entry name" value="Ribosomal_eS31_euk-type_sf"/>
</dbReference>
<keyword evidence="8" id="KW-0687">Ribonucleoprotein</keyword>
<sequence length="167" mass="18950">MQIFVKTLTGKTITLEVEPSDTIENVKAKIQDKEGIPPDQQRLIFAGKQLEDGRTLSDYNIQKESTLHLVLRLRGGGKKRKKKNYTTPKKVPHKRKKVKLAVLKFYKIDENGKITRLRRECPNEECGAGTFMANHYNRQYCGKCYLTYVFQDKNAAGAGAGTSKAEK</sequence>
<dbReference type="Pfam" id="PF00240">
    <property type="entry name" value="ubiquitin"/>
    <property type="match status" value="1"/>
</dbReference>
<dbReference type="GO" id="GO:0006412">
    <property type="term" value="P:translation"/>
    <property type="evidence" value="ECO:0007669"/>
    <property type="project" value="InterPro"/>
</dbReference>
<comment type="subcellular location">
    <subcellularLocation>
        <location evidence="1">Cytoplasm</location>
    </subcellularLocation>
</comment>
<organism evidence="11 12">
    <name type="scientific">Ramazzottius varieornatus</name>
    <name type="common">Water bear</name>
    <name type="synonym">Tardigrade</name>
    <dbReference type="NCBI Taxonomy" id="947166"/>
    <lineage>
        <taxon>Eukaryota</taxon>
        <taxon>Metazoa</taxon>
        <taxon>Ecdysozoa</taxon>
        <taxon>Tardigrada</taxon>
        <taxon>Eutardigrada</taxon>
        <taxon>Parachela</taxon>
        <taxon>Hypsibioidea</taxon>
        <taxon>Ramazzottiidae</taxon>
        <taxon>Ramazzottius</taxon>
    </lineage>
</organism>
<dbReference type="InterPro" id="IPR011332">
    <property type="entry name" value="Ribosomal_zn-bd"/>
</dbReference>
<dbReference type="GO" id="GO:0003735">
    <property type="term" value="F:structural constituent of ribosome"/>
    <property type="evidence" value="ECO:0007669"/>
    <property type="project" value="InterPro"/>
</dbReference>
<dbReference type="InterPro" id="IPR029071">
    <property type="entry name" value="Ubiquitin-like_domsf"/>
</dbReference>
<keyword evidence="5" id="KW-1017">Isopeptide bond</keyword>
<dbReference type="InterPro" id="IPR002906">
    <property type="entry name" value="Ribosomal_eS31"/>
</dbReference>
<keyword evidence="12" id="KW-1185">Reference proteome</keyword>
<keyword evidence="6" id="KW-0862">Zinc</keyword>
<name>A0A1D1UN41_RAMVA</name>
<dbReference type="InterPro" id="IPR019954">
    <property type="entry name" value="Ubiquitin_CS"/>
</dbReference>
<dbReference type="Gene3D" id="6.20.50.150">
    <property type="match status" value="1"/>
</dbReference>
<evidence type="ECO:0000259" key="10">
    <source>
        <dbReference type="PROSITE" id="PS50053"/>
    </source>
</evidence>
<dbReference type="OrthoDB" id="428577at2759"/>
<dbReference type="InterPro" id="IPR050158">
    <property type="entry name" value="Ubiquitin_ubiquitin-like"/>
</dbReference>
<dbReference type="GO" id="GO:1990904">
    <property type="term" value="C:ribonucleoprotein complex"/>
    <property type="evidence" value="ECO:0007669"/>
    <property type="project" value="UniProtKB-KW"/>
</dbReference>
<dbReference type="InterPro" id="IPR000626">
    <property type="entry name" value="Ubiquitin-like_dom"/>
</dbReference>
<protein>
    <recommendedName>
        <fullName evidence="9">Ubiquitin-ribosomal protein eS31 fusion protein</fullName>
    </recommendedName>
</protein>
<dbReference type="InterPro" id="IPR019956">
    <property type="entry name" value="Ubiquitin_dom"/>
</dbReference>
<dbReference type="Pfam" id="PF01599">
    <property type="entry name" value="Ribosomal_S27"/>
    <property type="match status" value="1"/>
</dbReference>
<dbReference type="Proteomes" id="UP000186922">
    <property type="component" value="Unassembled WGS sequence"/>
</dbReference>
<proteinExistence type="inferred from homology"/>
<dbReference type="PANTHER" id="PTHR10666">
    <property type="entry name" value="UBIQUITIN"/>
    <property type="match status" value="1"/>
</dbReference>
<evidence type="ECO:0000256" key="2">
    <source>
        <dbReference type="ARBA" id="ARBA00008373"/>
    </source>
</evidence>
<dbReference type="PROSITE" id="PS50053">
    <property type="entry name" value="UBIQUITIN_2"/>
    <property type="match status" value="1"/>
</dbReference>
<dbReference type="CDD" id="cd01803">
    <property type="entry name" value="Ubl_ubiquitin"/>
    <property type="match status" value="1"/>
</dbReference>
<dbReference type="AlphaFoldDB" id="A0A1D1UN41"/>
<comment type="similarity">
    <text evidence="3">In the C-terminal section; belongs to the eukaryotic ribosomal protein eS31 family.</text>
</comment>
<dbReference type="PRINTS" id="PR00348">
    <property type="entry name" value="UBIQUITIN"/>
</dbReference>
<evidence type="ECO:0000256" key="5">
    <source>
        <dbReference type="ARBA" id="ARBA00022499"/>
    </source>
</evidence>